<evidence type="ECO:0000259" key="7">
    <source>
        <dbReference type="PROSITE" id="PS50850"/>
    </source>
</evidence>
<comment type="subcellular location">
    <subcellularLocation>
        <location evidence="1">Cell membrane</location>
        <topology evidence="1">Multi-pass membrane protein</topology>
    </subcellularLocation>
</comment>
<name>A0A544TRN4_9BACI</name>
<dbReference type="InterPro" id="IPR036259">
    <property type="entry name" value="MFS_trans_sf"/>
</dbReference>
<evidence type="ECO:0000256" key="1">
    <source>
        <dbReference type="ARBA" id="ARBA00004651"/>
    </source>
</evidence>
<feature type="domain" description="Major facilitator superfamily (MFS) profile" evidence="7">
    <location>
        <begin position="1"/>
        <end position="408"/>
    </location>
</feature>
<dbReference type="InterPro" id="IPR053160">
    <property type="entry name" value="MFS_DHA3_Transporter"/>
</dbReference>
<dbReference type="GO" id="GO:0005886">
    <property type="term" value="C:plasma membrane"/>
    <property type="evidence" value="ECO:0007669"/>
    <property type="project" value="UniProtKB-SubCell"/>
</dbReference>
<dbReference type="Proteomes" id="UP000316626">
    <property type="component" value="Unassembled WGS sequence"/>
</dbReference>
<keyword evidence="5 6" id="KW-0472">Membrane</keyword>
<dbReference type="Pfam" id="PF07690">
    <property type="entry name" value="MFS_1"/>
    <property type="match status" value="1"/>
</dbReference>
<feature type="transmembrane region" description="Helical" evidence="6">
    <location>
        <begin position="12"/>
        <end position="34"/>
    </location>
</feature>
<keyword evidence="2" id="KW-0813">Transport</keyword>
<comment type="caution">
    <text evidence="8">The sequence shown here is derived from an EMBL/GenBank/DDBJ whole genome shotgun (WGS) entry which is preliminary data.</text>
</comment>
<evidence type="ECO:0000256" key="5">
    <source>
        <dbReference type="ARBA" id="ARBA00023136"/>
    </source>
</evidence>
<evidence type="ECO:0000313" key="9">
    <source>
        <dbReference type="Proteomes" id="UP000316626"/>
    </source>
</evidence>
<dbReference type="AlphaFoldDB" id="A0A544TRN4"/>
<feature type="transmembrane region" description="Helical" evidence="6">
    <location>
        <begin position="161"/>
        <end position="183"/>
    </location>
</feature>
<feature type="transmembrane region" description="Helical" evidence="6">
    <location>
        <begin position="46"/>
        <end position="66"/>
    </location>
</feature>
<dbReference type="RefSeq" id="WP_142642347.1">
    <property type="nucleotide sequence ID" value="NZ_VDGI01000008.1"/>
</dbReference>
<feature type="transmembrane region" description="Helical" evidence="6">
    <location>
        <begin position="259"/>
        <end position="281"/>
    </location>
</feature>
<proteinExistence type="predicted"/>
<dbReference type="CDD" id="cd06174">
    <property type="entry name" value="MFS"/>
    <property type="match status" value="1"/>
</dbReference>
<evidence type="ECO:0000256" key="3">
    <source>
        <dbReference type="ARBA" id="ARBA00022692"/>
    </source>
</evidence>
<dbReference type="PANTHER" id="PTHR23530:SF1">
    <property type="entry name" value="PERMEASE, MAJOR FACILITATOR SUPERFAMILY-RELATED"/>
    <property type="match status" value="1"/>
</dbReference>
<sequence length="411" mass="46156">MTILKTKNPYQVYIYTCFLSQLFFTFIFTVNLLYHVKIVMLDPLQLVLVGTVLELSVFLFEIPTGVISDVKSRKLSIIIGYFLIGIGFLIEGLFPYFMTVLLAQVAWGIGYTFTSGSQQAWIADEVGEERASLAFIRGAKAGNLGQVIAIPLSILTGLYMINLPIIIGGLCMIGLAVYLIIFMKEENFKPLDKTERMSTWENMKGNMGKIIFHSRTSFIIRMLFLIALFVGFYSEGFDRLWMSHFFDISNLVALTDEKLVLLTGGIQFIVVLISFVALHLMNRSSIHQNLKHIYVALFICSLFIITSLIGFALSTYAIGLLVFYIIIQVTRKVMYPLEDIWLNKIIPESSTRATFFSVKGQVDAIGQIGGGPVIGYIATNFTIKTAIIVSAILLTPVLFLYNIILKKTNKK</sequence>
<dbReference type="PROSITE" id="PS50850">
    <property type="entry name" value="MFS"/>
    <property type="match status" value="1"/>
</dbReference>
<dbReference type="SUPFAM" id="SSF103473">
    <property type="entry name" value="MFS general substrate transporter"/>
    <property type="match status" value="1"/>
</dbReference>
<keyword evidence="9" id="KW-1185">Reference proteome</keyword>
<dbReference type="EMBL" id="VDGI01000008">
    <property type="protein sequence ID" value="TQR20104.1"/>
    <property type="molecule type" value="Genomic_DNA"/>
</dbReference>
<feature type="transmembrane region" description="Helical" evidence="6">
    <location>
        <begin position="78"/>
        <end position="98"/>
    </location>
</feature>
<evidence type="ECO:0000256" key="6">
    <source>
        <dbReference type="SAM" id="Phobius"/>
    </source>
</evidence>
<dbReference type="GO" id="GO:0022857">
    <property type="term" value="F:transmembrane transporter activity"/>
    <property type="evidence" value="ECO:0007669"/>
    <property type="project" value="InterPro"/>
</dbReference>
<keyword evidence="4 6" id="KW-1133">Transmembrane helix</keyword>
<accession>A0A544TRN4</accession>
<feature type="transmembrane region" description="Helical" evidence="6">
    <location>
        <begin position="386"/>
        <end position="405"/>
    </location>
</feature>
<dbReference type="InterPro" id="IPR020846">
    <property type="entry name" value="MFS_dom"/>
</dbReference>
<keyword evidence="3 6" id="KW-0812">Transmembrane</keyword>
<dbReference type="PANTHER" id="PTHR23530">
    <property type="entry name" value="TRANSPORT PROTEIN-RELATED"/>
    <property type="match status" value="1"/>
</dbReference>
<reference evidence="8 9" key="1">
    <citation type="submission" date="2019-06" db="EMBL/GenBank/DDBJ databases">
        <title>Psychrobacillus vulpis sp. nov., a new species isolated from feces of a red fox that inhabits in The Tablas de Daimiel Natural Park, Albacete, Spain.</title>
        <authorList>
            <person name="Rodriguez M."/>
            <person name="Reina J.C."/>
            <person name="Bejar V."/>
            <person name="Llamas I."/>
        </authorList>
    </citation>
    <scope>NUCLEOTIDE SEQUENCE [LARGE SCALE GENOMIC DNA]</scope>
    <source>
        <strain evidence="8 9">Z8</strain>
    </source>
</reference>
<dbReference type="OrthoDB" id="9816124at2"/>
<dbReference type="InterPro" id="IPR011701">
    <property type="entry name" value="MFS"/>
</dbReference>
<feature type="transmembrane region" description="Helical" evidence="6">
    <location>
        <begin position="293"/>
        <end position="326"/>
    </location>
</feature>
<protein>
    <submittedName>
        <fullName evidence="8">MFS transporter</fullName>
    </submittedName>
</protein>
<evidence type="ECO:0000256" key="2">
    <source>
        <dbReference type="ARBA" id="ARBA00022448"/>
    </source>
</evidence>
<organism evidence="8 9">
    <name type="scientific">Psychrobacillus vulpis</name>
    <dbReference type="NCBI Taxonomy" id="2325572"/>
    <lineage>
        <taxon>Bacteria</taxon>
        <taxon>Bacillati</taxon>
        <taxon>Bacillota</taxon>
        <taxon>Bacilli</taxon>
        <taxon>Bacillales</taxon>
        <taxon>Bacillaceae</taxon>
        <taxon>Psychrobacillus</taxon>
    </lineage>
</organism>
<dbReference type="Gene3D" id="1.20.1250.20">
    <property type="entry name" value="MFS general substrate transporter like domains"/>
    <property type="match status" value="1"/>
</dbReference>
<gene>
    <name evidence="8" type="ORF">FG384_09415</name>
</gene>
<evidence type="ECO:0000313" key="8">
    <source>
        <dbReference type="EMBL" id="TQR20104.1"/>
    </source>
</evidence>
<feature type="transmembrane region" description="Helical" evidence="6">
    <location>
        <begin position="218"/>
        <end position="234"/>
    </location>
</feature>
<evidence type="ECO:0000256" key="4">
    <source>
        <dbReference type="ARBA" id="ARBA00022989"/>
    </source>
</evidence>